<sequence>MPSTTEQPEQQHHQRRRRRLPLTPLLLAAIAVAVYANTLTAQFTFDDSFAIQIYNGDVTDDRKPLRALLTNDFWGQQLSSPMSHKSYRPLTVLSFRLQHRLGRALLGDWKEEASRVPLPPNLAAGGGGGSSGSSRPLMGDHQQRRGHTINPLTFHACNVAAHAGVTVLVYRLARRLAAARSWAGGAGAASSSGSSSSSGGSGSGSSAGDGFDWTAFSFEPFLAALLFALHPVHTEAVAGVVGHAELLCAALSIPALLCYMAAADGRVASARAYWARLAAAVALGWAAALTKEIGITIMGAMVCYDLLVAPLFPQQLQRLFPARHLRRLPHMPSQHPLKHHAQHQQQEKDKQGEQQQPQQQTQGQQQPAQPKSASGGGSGRHNRGASPAAVAAAATQLLQQVAAAANGGGGSEAHQLDAASRRQALRLKLQRILIAALAVLLYVKARSWLAGDQLVRIYRKVENPIPFATSSLTRKLTTGYLHARYAGLLLAPVQLSADWSYACIEYVSSLADPRNLATLLLYSLLAYLALAARPWRVLQEWSGHREEAPGPAERSARWRLAVLAGLLVGPFFPASNVLFYVGTFIGERLLYFPSVGYCLLLAEVLAAALQPLLPQSARSRAYSSGSGSALPSRAQLGGAVVSVLLLGAMLGFYAVRTVERNRDWWDEERLFRAAQKVCWRSGKVQLNSGIIERRYQNWEKAEAHFRLAREADPEGFCEPDFHIGLTLLGSNLTRAVEYLEKGVACKYTAADSVKGLNQIFQHLLDSTPQHAPEVMERWGAVLARPHLQRYTEAATYYESAALKARSPLQAVLITNRGQSMLAEAAQGAVPIGRTPEFPVRVPADLQTLERLARCMAARRPVVLTTVGAGVATEPDGLATQPVKQAAYSYLAQHGEDCRQPIQALEAEGEDAAARSATFHTGLLHALQQADVNDPWLQQEWGLMLVASGRTQEALAHLEVAGHIFAAQLLPPSQAADKSLRQVTVLDASGARPISEAEAAAAAVAAYRHALHAVETLSAEPGKVVDPAAKSQVVCRLLRQVCDVLHAQHAQHAQQATELATCLAELQQAGCTADGGSSGAQPGQPSGRDEL</sequence>
<proteinExistence type="predicted"/>
<dbReference type="GO" id="GO:0035269">
    <property type="term" value="P:protein O-linked glycosylation via mannose"/>
    <property type="evidence" value="ECO:0007669"/>
    <property type="project" value="TreeGrafter"/>
</dbReference>
<dbReference type="InterPro" id="IPR013618">
    <property type="entry name" value="TMTC_DUF1736"/>
</dbReference>
<feature type="compositionally biased region" description="Low complexity" evidence="4">
    <location>
        <begin position="353"/>
        <end position="369"/>
    </location>
</feature>
<evidence type="ECO:0000256" key="1">
    <source>
        <dbReference type="ARBA" id="ARBA00022737"/>
    </source>
</evidence>
<reference evidence="7" key="1">
    <citation type="submission" date="2020-11" db="EMBL/GenBank/DDBJ databases">
        <title>Chlorella ohadii genome sequencing and assembly.</title>
        <authorList>
            <person name="Murik O."/>
            <person name="Treves H."/>
            <person name="Kedem I."/>
            <person name="Shotland Y."/>
            <person name="Kaplan A."/>
        </authorList>
    </citation>
    <scope>NUCLEOTIDE SEQUENCE</scope>
    <source>
        <strain evidence="7">1</strain>
    </source>
</reference>
<evidence type="ECO:0000259" key="6">
    <source>
        <dbReference type="Pfam" id="PF08409"/>
    </source>
</evidence>
<keyword evidence="5" id="KW-0812">Transmembrane</keyword>
<feature type="region of interest" description="Disordered" evidence="4">
    <location>
        <begin position="117"/>
        <end position="144"/>
    </location>
</feature>
<organism evidence="7 8">
    <name type="scientific">Chlorella ohadii</name>
    <dbReference type="NCBI Taxonomy" id="2649997"/>
    <lineage>
        <taxon>Eukaryota</taxon>
        <taxon>Viridiplantae</taxon>
        <taxon>Chlorophyta</taxon>
        <taxon>core chlorophytes</taxon>
        <taxon>Trebouxiophyceae</taxon>
        <taxon>Chlorellales</taxon>
        <taxon>Chlorellaceae</taxon>
        <taxon>Chlorella clade</taxon>
        <taxon>Chlorella</taxon>
    </lineage>
</organism>
<feature type="transmembrane region" description="Helical" evidence="5">
    <location>
        <begin position="591"/>
        <end position="613"/>
    </location>
</feature>
<evidence type="ECO:0000313" key="7">
    <source>
        <dbReference type="EMBL" id="KAI7844666.1"/>
    </source>
</evidence>
<dbReference type="Proteomes" id="UP001205105">
    <property type="component" value="Unassembled WGS sequence"/>
</dbReference>
<feature type="transmembrane region" description="Helical" evidence="5">
    <location>
        <begin position="634"/>
        <end position="655"/>
    </location>
</feature>
<feature type="transmembrane region" description="Helical" evidence="5">
    <location>
        <begin position="560"/>
        <end position="585"/>
    </location>
</feature>
<dbReference type="InterPro" id="IPR052346">
    <property type="entry name" value="O-mannosyl-transferase_TMTC"/>
</dbReference>
<evidence type="ECO:0000256" key="4">
    <source>
        <dbReference type="SAM" id="MobiDB-lite"/>
    </source>
</evidence>
<keyword evidence="8" id="KW-1185">Reference proteome</keyword>
<keyword evidence="2" id="KW-0802">TPR repeat</keyword>
<evidence type="ECO:0000256" key="3">
    <source>
        <dbReference type="ARBA" id="ARBA00023136"/>
    </source>
</evidence>
<dbReference type="GO" id="GO:0005783">
    <property type="term" value="C:endoplasmic reticulum"/>
    <property type="evidence" value="ECO:0007669"/>
    <property type="project" value="TreeGrafter"/>
</dbReference>
<dbReference type="InterPro" id="IPR011990">
    <property type="entry name" value="TPR-like_helical_dom_sf"/>
</dbReference>
<evidence type="ECO:0000256" key="2">
    <source>
        <dbReference type="ARBA" id="ARBA00022803"/>
    </source>
</evidence>
<comment type="caution">
    <text evidence="7">The sequence shown here is derived from an EMBL/GenBank/DDBJ whole genome shotgun (WGS) entry which is preliminary data.</text>
</comment>
<dbReference type="Gene3D" id="1.25.40.10">
    <property type="entry name" value="Tetratricopeptide repeat domain"/>
    <property type="match status" value="1"/>
</dbReference>
<dbReference type="AlphaFoldDB" id="A0AAD5DYN7"/>
<evidence type="ECO:0000313" key="8">
    <source>
        <dbReference type="Proteomes" id="UP001205105"/>
    </source>
</evidence>
<keyword evidence="1" id="KW-0677">Repeat</keyword>
<accession>A0AAD5DYN7</accession>
<feature type="transmembrane region" description="Helical" evidence="5">
    <location>
        <begin position="20"/>
        <end position="38"/>
    </location>
</feature>
<keyword evidence="3 5" id="KW-0472">Membrane</keyword>
<dbReference type="GO" id="GO:0000030">
    <property type="term" value="F:mannosyltransferase activity"/>
    <property type="evidence" value="ECO:0007669"/>
    <property type="project" value="TreeGrafter"/>
</dbReference>
<feature type="domain" description="DUF1736" evidence="6">
    <location>
        <begin position="458"/>
        <end position="525"/>
    </location>
</feature>
<dbReference type="GO" id="GO:0030968">
    <property type="term" value="P:endoplasmic reticulum unfolded protein response"/>
    <property type="evidence" value="ECO:0007669"/>
    <property type="project" value="TreeGrafter"/>
</dbReference>
<dbReference type="PANTHER" id="PTHR44227">
    <property type="match status" value="1"/>
</dbReference>
<dbReference type="EMBL" id="JADXDR010000025">
    <property type="protein sequence ID" value="KAI7844666.1"/>
    <property type="molecule type" value="Genomic_DNA"/>
</dbReference>
<gene>
    <name evidence="7" type="ORF">COHA_001755</name>
</gene>
<feature type="region of interest" description="Disordered" evidence="4">
    <location>
        <begin position="330"/>
        <end position="389"/>
    </location>
</feature>
<protein>
    <recommendedName>
        <fullName evidence="6">DUF1736 domain-containing protein</fullName>
    </recommendedName>
</protein>
<name>A0AAD5DYN7_9CHLO</name>
<dbReference type="Pfam" id="PF08409">
    <property type="entry name" value="TMTC_DUF1736"/>
    <property type="match status" value="1"/>
</dbReference>
<dbReference type="PANTHER" id="PTHR44227:SF3">
    <property type="entry name" value="PROTEIN O-MANNOSYL-TRANSFERASE TMTC4"/>
    <property type="match status" value="1"/>
</dbReference>
<evidence type="ECO:0000256" key="5">
    <source>
        <dbReference type="SAM" id="Phobius"/>
    </source>
</evidence>
<keyword evidence="5" id="KW-1133">Transmembrane helix</keyword>